<evidence type="ECO:0000256" key="3">
    <source>
        <dbReference type="SAM" id="SignalP"/>
    </source>
</evidence>
<accession>A0A443IXG8</accession>
<evidence type="ECO:0000313" key="8">
    <source>
        <dbReference type="Proteomes" id="UP000285710"/>
    </source>
</evidence>
<sequence length="163" mass="17551">MQVSTGTVTRKRRAAQALMLVAALFLAGCQAVYRNHGYVPTERELAQVVVGKSTRDDVAAAIGRPSSTGVLEGSGWYYVGSRWRYFGARAPQEIEREVVAISFGQNGVVSNVERFGLEKGEVVVLSRRVTDSNIGGTGLIRQLLSNVGRVNAGQLVDSPGNRN</sequence>
<accession>A0A443JQ20</accession>
<dbReference type="RefSeq" id="WP_128183041.1">
    <property type="nucleotide sequence ID" value="NZ_JBHRSO010000039.1"/>
</dbReference>
<evidence type="ECO:0000313" key="6">
    <source>
        <dbReference type="EMBL" id="RWR22603.1"/>
    </source>
</evidence>
<keyword evidence="2" id="KW-0472">Membrane</keyword>
<feature type="chain" id="PRO_5033825228" evidence="3">
    <location>
        <begin position="28"/>
        <end position="163"/>
    </location>
</feature>
<reference evidence="7 8" key="1">
    <citation type="submission" date="2019-01" db="EMBL/GenBank/DDBJ databases">
        <title>Sinorhodobacter populi sp. nov. isolated from the symptomatic bark tissue of Populus euramericana canker.</title>
        <authorList>
            <person name="Xu G."/>
        </authorList>
    </citation>
    <scope>NUCLEOTIDE SEQUENCE [LARGE SCALE GENOMIC DNA]</scope>
    <source>
        <strain evidence="5 8">2D-5</strain>
        <strain evidence="6 7">SK2B-1</strain>
    </source>
</reference>
<evidence type="ECO:0000259" key="4">
    <source>
        <dbReference type="Pfam" id="PF04355"/>
    </source>
</evidence>
<evidence type="ECO:0000313" key="7">
    <source>
        <dbReference type="Proteomes" id="UP000284476"/>
    </source>
</evidence>
<feature type="domain" description="Outer membrane protein assembly factor BamE" evidence="4">
    <location>
        <begin position="37"/>
        <end position="112"/>
    </location>
</feature>
<name>A0A443IXG8_9RHOB</name>
<proteinExistence type="predicted"/>
<dbReference type="GO" id="GO:0019867">
    <property type="term" value="C:outer membrane"/>
    <property type="evidence" value="ECO:0007669"/>
    <property type="project" value="InterPro"/>
</dbReference>
<dbReference type="AlphaFoldDB" id="A0A443IXG8"/>
<gene>
    <name evidence="6" type="ORF">D2T30_06585</name>
    <name evidence="5" type="ORF">D2T33_08775</name>
</gene>
<dbReference type="Proteomes" id="UP000285710">
    <property type="component" value="Unassembled WGS sequence"/>
</dbReference>
<protein>
    <submittedName>
        <fullName evidence="5">Outer membrane protein assembly factor BamE</fullName>
    </submittedName>
</protein>
<dbReference type="Pfam" id="PF04355">
    <property type="entry name" value="BamE"/>
    <property type="match status" value="1"/>
</dbReference>
<dbReference type="Proteomes" id="UP000284476">
    <property type="component" value="Unassembled WGS sequence"/>
</dbReference>
<dbReference type="InterPro" id="IPR007450">
    <property type="entry name" value="BamE_dom"/>
</dbReference>
<dbReference type="InterPro" id="IPR037873">
    <property type="entry name" value="BamE-like"/>
</dbReference>
<feature type="signal peptide" evidence="3">
    <location>
        <begin position="1"/>
        <end position="27"/>
    </location>
</feature>
<evidence type="ECO:0000313" key="5">
    <source>
        <dbReference type="EMBL" id="RWR12789.1"/>
    </source>
</evidence>
<comment type="caution">
    <text evidence="5">The sequence shown here is derived from an EMBL/GenBank/DDBJ whole genome shotgun (WGS) entry which is preliminary data.</text>
</comment>
<dbReference type="EMBL" id="SAUW01000007">
    <property type="protein sequence ID" value="RWR12789.1"/>
    <property type="molecule type" value="Genomic_DNA"/>
</dbReference>
<reference evidence="7 8" key="2">
    <citation type="submission" date="2019-01" db="EMBL/GenBank/DDBJ databases">
        <authorList>
            <person name="Li Y."/>
        </authorList>
    </citation>
    <scope>NUCLEOTIDE SEQUENCE [LARGE SCALE GENOMIC DNA]</scope>
    <source>
        <strain evidence="5 8">2D-5</strain>
        <strain evidence="6 7">SK2B-1</strain>
    </source>
</reference>
<evidence type="ECO:0000256" key="2">
    <source>
        <dbReference type="ARBA" id="ARBA00023136"/>
    </source>
</evidence>
<evidence type="ECO:0000256" key="1">
    <source>
        <dbReference type="ARBA" id="ARBA00022729"/>
    </source>
</evidence>
<dbReference type="Gene3D" id="3.30.1450.10">
    <property type="match status" value="1"/>
</dbReference>
<keyword evidence="8" id="KW-1185">Reference proteome</keyword>
<keyword evidence="1 3" id="KW-0732">Signal</keyword>
<dbReference type="EMBL" id="SAUZ01000005">
    <property type="protein sequence ID" value="RWR22603.1"/>
    <property type="molecule type" value="Genomic_DNA"/>
</dbReference>
<organism evidence="5 8">
    <name type="scientific">Paenirhodobacter populi</name>
    <dbReference type="NCBI Taxonomy" id="2306993"/>
    <lineage>
        <taxon>Bacteria</taxon>
        <taxon>Pseudomonadati</taxon>
        <taxon>Pseudomonadota</taxon>
        <taxon>Alphaproteobacteria</taxon>
        <taxon>Rhodobacterales</taxon>
        <taxon>Rhodobacter group</taxon>
        <taxon>Paenirhodobacter</taxon>
    </lineage>
</organism>